<organism evidence="1 2">
    <name type="scientific">Sphingobium cloacae</name>
    <dbReference type="NCBI Taxonomy" id="120107"/>
    <lineage>
        <taxon>Bacteria</taxon>
        <taxon>Pseudomonadati</taxon>
        <taxon>Pseudomonadota</taxon>
        <taxon>Alphaproteobacteria</taxon>
        <taxon>Sphingomonadales</taxon>
        <taxon>Sphingomonadaceae</taxon>
        <taxon>Sphingobium</taxon>
    </lineage>
</organism>
<dbReference type="RefSeq" id="WP_066520881.1">
    <property type="nucleotide sequence ID" value="NZ_AP017655.1"/>
</dbReference>
<reference evidence="1 2" key="1">
    <citation type="submission" date="2016-10" db="EMBL/GenBank/DDBJ databases">
        <title>Complete Genome Sequence of the Nonylphenol-Degrading Bacterium Sphingobium cloacae JCM 10874T.</title>
        <authorList>
            <person name="Ootsuka M."/>
            <person name="Nishizawa T."/>
            <person name="Ohta H."/>
        </authorList>
    </citation>
    <scope>NUCLEOTIDE SEQUENCE [LARGE SCALE GENOMIC DNA]</scope>
    <source>
        <strain evidence="1 2">JCM 10874</strain>
    </source>
</reference>
<evidence type="ECO:0000313" key="1">
    <source>
        <dbReference type="EMBL" id="BAV65332.1"/>
    </source>
</evidence>
<dbReference type="OrthoDB" id="7580996at2"/>
<gene>
    <name evidence="1" type="ORF">SCLO_1022920</name>
</gene>
<dbReference type="Proteomes" id="UP000218272">
    <property type="component" value="Chromosome SCLO_1"/>
</dbReference>
<name>A0A1E1F4E7_9SPHN</name>
<keyword evidence="2" id="KW-1185">Reference proteome</keyword>
<evidence type="ECO:0000313" key="2">
    <source>
        <dbReference type="Proteomes" id="UP000218272"/>
    </source>
</evidence>
<proteinExistence type="predicted"/>
<dbReference type="EMBL" id="AP017655">
    <property type="protein sequence ID" value="BAV65332.1"/>
    <property type="molecule type" value="Genomic_DNA"/>
</dbReference>
<dbReference type="KEGG" id="sclo:SCLO_1022920"/>
<sequence length="276" mass="29588">MTSKIESPLTSVVVPDEGGKPALEIEAGPRWSIWIDIEGFSVLWGKGGLAIAGLRALMSGIFAIGTRAYAGDGERLFAHQFGDGFVIVGDFHEAALDRCAAIAVALMRHVTTAGCLARAAIAEGEFSDYSGCWPKEIRQKIERDQSDDVVELGSGLMTLLPVMGTALINANKLDSGNKIKGAVLTIRTADALRVSSSFPRREARDAAHLTMIDWVHATSPYIDEIIERARIATVSSNQLRASVRAYIANQPDLSPAWLAGTTQYASLTETDDKVGA</sequence>
<evidence type="ECO:0008006" key="3">
    <source>
        <dbReference type="Google" id="ProtNLM"/>
    </source>
</evidence>
<dbReference type="AlphaFoldDB" id="A0A1E1F4E7"/>
<protein>
    <recommendedName>
        <fullName evidence="3">Guanylate cyclase domain-containing protein</fullName>
    </recommendedName>
</protein>
<accession>A0A1E1F4E7</accession>